<keyword evidence="9 16" id="KW-0067">ATP-binding</keyword>
<keyword evidence="7" id="KW-0479">Metal-binding</keyword>
<feature type="active site" description="O-(5'-phospho-DNA)-tyrosine intermediate" evidence="15">
    <location>
        <position position="1067"/>
    </location>
</feature>
<dbReference type="GO" id="GO:0005634">
    <property type="term" value="C:nucleus"/>
    <property type="evidence" value="ECO:0007669"/>
    <property type="project" value="TreeGrafter"/>
</dbReference>
<dbReference type="InterPro" id="IPR003594">
    <property type="entry name" value="HATPase_dom"/>
</dbReference>
<feature type="compositionally biased region" description="Acidic residues" evidence="17">
    <location>
        <begin position="1724"/>
        <end position="1748"/>
    </location>
</feature>
<dbReference type="InterPro" id="IPR013758">
    <property type="entry name" value="Topo_IIA_A/C_ab"/>
</dbReference>
<reference evidence="20" key="1">
    <citation type="submission" date="2023-01" db="EMBL/GenBank/DDBJ databases">
        <title>The chitinases involved in constricting ring structure development in the nematode-trapping fungus Drechslerella dactyloides.</title>
        <authorList>
            <person name="Wang R."/>
            <person name="Zhang L."/>
            <person name="Tang P."/>
            <person name="Li S."/>
            <person name="Liang L."/>
        </authorList>
    </citation>
    <scope>NUCLEOTIDE SEQUENCE</scope>
    <source>
        <strain evidence="20">YMF1.00031</strain>
    </source>
</reference>
<dbReference type="InterPro" id="IPR013757">
    <property type="entry name" value="Topo_IIA_A_a_sf"/>
</dbReference>
<evidence type="ECO:0000313" key="21">
    <source>
        <dbReference type="Proteomes" id="UP001221413"/>
    </source>
</evidence>
<dbReference type="GO" id="GO:0003677">
    <property type="term" value="F:DNA binding"/>
    <property type="evidence" value="ECO:0007669"/>
    <property type="project" value="UniProtKB-UniRule"/>
</dbReference>
<evidence type="ECO:0000256" key="16">
    <source>
        <dbReference type="RuleBase" id="RU362094"/>
    </source>
</evidence>
<dbReference type="PROSITE" id="PS00177">
    <property type="entry name" value="TOPOISOMERASE_II"/>
    <property type="match status" value="1"/>
</dbReference>
<evidence type="ECO:0000256" key="12">
    <source>
        <dbReference type="ARBA" id="ARBA00023125"/>
    </source>
</evidence>
<dbReference type="PRINTS" id="PR00418">
    <property type="entry name" value="TPI2FAMILY"/>
</dbReference>
<feature type="compositionally biased region" description="Acidic residues" evidence="17">
    <location>
        <begin position="1367"/>
        <end position="1387"/>
    </location>
</feature>
<dbReference type="Gene3D" id="1.10.268.10">
    <property type="entry name" value="Topoisomerase, domain 3"/>
    <property type="match status" value="1"/>
</dbReference>
<dbReference type="InterPro" id="IPR014721">
    <property type="entry name" value="Ribsml_uS5_D2-typ_fold_subgr"/>
</dbReference>
<dbReference type="InterPro" id="IPR020568">
    <property type="entry name" value="Ribosomal_Su5_D2-typ_SF"/>
</dbReference>
<dbReference type="EC" id="5.6.2.2" evidence="5 16"/>
<dbReference type="SUPFAM" id="SSF54211">
    <property type="entry name" value="Ribosomal protein S5 domain 2-like"/>
    <property type="match status" value="1"/>
</dbReference>
<dbReference type="GO" id="GO:0006265">
    <property type="term" value="P:DNA topological change"/>
    <property type="evidence" value="ECO:0007669"/>
    <property type="project" value="UniProtKB-UniRule"/>
</dbReference>
<dbReference type="InterPro" id="IPR002205">
    <property type="entry name" value="Topo_IIA_dom_A"/>
</dbReference>
<evidence type="ECO:0000256" key="4">
    <source>
        <dbReference type="ARBA" id="ARBA00011080"/>
    </source>
</evidence>
<dbReference type="InterPro" id="IPR018522">
    <property type="entry name" value="TopoIIA_CS"/>
</dbReference>
<dbReference type="SUPFAM" id="SSF56719">
    <property type="entry name" value="Type II DNA topoisomerase"/>
    <property type="match status" value="1"/>
</dbReference>
<dbReference type="Pfam" id="PF02518">
    <property type="entry name" value="HATPase_c"/>
    <property type="match status" value="1"/>
</dbReference>
<evidence type="ECO:0000256" key="17">
    <source>
        <dbReference type="SAM" id="MobiDB-lite"/>
    </source>
</evidence>
<feature type="compositionally biased region" description="Low complexity" evidence="17">
    <location>
        <begin position="54"/>
        <end position="68"/>
    </location>
</feature>
<dbReference type="PROSITE" id="PS52040">
    <property type="entry name" value="TOPO_IIA"/>
    <property type="match status" value="1"/>
</dbReference>
<comment type="similarity">
    <text evidence="4 16">Belongs to the type II topoisomerase family.</text>
</comment>
<dbReference type="GO" id="GO:0046872">
    <property type="term" value="F:metal ion binding"/>
    <property type="evidence" value="ECO:0007669"/>
    <property type="project" value="UniProtKB-KW"/>
</dbReference>
<evidence type="ECO:0000256" key="14">
    <source>
        <dbReference type="ARBA" id="ARBA00053943"/>
    </source>
</evidence>
<feature type="region of interest" description="Disordered" evidence="17">
    <location>
        <begin position="42"/>
        <end position="68"/>
    </location>
</feature>
<dbReference type="GO" id="GO:0003918">
    <property type="term" value="F:DNA topoisomerase type II (double strand cut, ATP-hydrolyzing) activity"/>
    <property type="evidence" value="ECO:0007669"/>
    <property type="project" value="UniProtKB-UniRule"/>
</dbReference>
<dbReference type="InterPro" id="IPR001154">
    <property type="entry name" value="TopoII_euk"/>
</dbReference>
<dbReference type="InterPro" id="IPR031660">
    <property type="entry name" value="TOPRIM_C"/>
</dbReference>
<protein>
    <recommendedName>
        <fullName evidence="6 16">DNA topoisomerase 2</fullName>
        <ecNumber evidence="5 16">5.6.2.2</ecNumber>
    </recommendedName>
</protein>
<keyword evidence="12 15" id="KW-0238">DNA-binding</keyword>
<dbReference type="Pfam" id="PF00204">
    <property type="entry name" value="DNA_gyraseB"/>
    <property type="match status" value="1"/>
</dbReference>
<feature type="compositionally biased region" description="Basic and acidic residues" evidence="17">
    <location>
        <begin position="1526"/>
        <end position="1543"/>
    </location>
</feature>
<dbReference type="CDD" id="cd16930">
    <property type="entry name" value="HATPase_TopII-like"/>
    <property type="match status" value="1"/>
</dbReference>
<dbReference type="Pfam" id="PF01751">
    <property type="entry name" value="Toprim"/>
    <property type="match status" value="1"/>
</dbReference>
<dbReference type="InterPro" id="IPR013759">
    <property type="entry name" value="Topo_IIA_B_C"/>
</dbReference>
<dbReference type="Gene3D" id="3.30.565.10">
    <property type="entry name" value="Histidine kinase-like ATPase, C-terminal domain"/>
    <property type="match status" value="1"/>
</dbReference>
<evidence type="ECO:0000259" key="18">
    <source>
        <dbReference type="PROSITE" id="PS50880"/>
    </source>
</evidence>
<dbReference type="PRINTS" id="PR01158">
    <property type="entry name" value="TOPISMRASEII"/>
</dbReference>
<evidence type="ECO:0000256" key="15">
    <source>
        <dbReference type="PROSITE-ProRule" id="PRU01384"/>
    </source>
</evidence>
<evidence type="ECO:0000256" key="2">
    <source>
        <dbReference type="ARBA" id="ARBA00001913"/>
    </source>
</evidence>
<dbReference type="FunFam" id="3.30.1360.40:FF:000003">
    <property type="entry name" value="DNA topoisomerase 2"/>
    <property type="match status" value="1"/>
</dbReference>
<dbReference type="SMART" id="SM00433">
    <property type="entry name" value="TOP2c"/>
    <property type="match status" value="1"/>
</dbReference>
<proteinExistence type="inferred from homology"/>
<feature type="domain" description="Toprim" evidence="18">
    <location>
        <begin position="725"/>
        <end position="841"/>
    </location>
</feature>
<dbReference type="FunFam" id="3.30.565.10:FF:000004">
    <property type="entry name" value="DNA topoisomerase 2"/>
    <property type="match status" value="1"/>
</dbReference>
<feature type="compositionally biased region" description="Low complexity" evidence="17">
    <location>
        <begin position="1699"/>
        <end position="1714"/>
    </location>
</feature>
<comment type="catalytic activity">
    <reaction evidence="1 15 16">
        <text>ATP-dependent breakage, passage and rejoining of double-stranded DNA.</text>
        <dbReference type="EC" id="5.6.2.2"/>
    </reaction>
</comment>
<evidence type="ECO:0000256" key="1">
    <source>
        <dbReference type="ARBA" id="ARBA00000185"/>
    </source>
</evidence>
<evidence type="ECO:0000256" key="7">
    <source>
        <dbReference type="ARBA" id="ARBA00022723"/>
    </source>
</evidence>
<dbReference type="SMART" id="SM00434">
    <property type="entry name" value="TOP4c"/>
    <property type="match status" value="1"/>
</dbReference>
<dbReference type="CDD" id="cd00187">
    <property type="entry name" value="TOP4c"/>
    <property type="match status" value="1"/>
</dbReference>
<comment type="cofactor">
    <cofactor evidence="2">
        <name>Ca(2+)</name>
        <dbReference type="ChEBI" id="CHEBI:29108"/>
    </cofactor>
</comment>
<keyword evidence="21" id="KW-1185">Reference proteome</keyword>
<comment type="function">
    <text evidence="14 16">Control of topological states of DNA by transient breakage and subsequent rejoining of DNA strands. Topoisomerase II makes double-strand breaks.</text>
</comment>
<feature type="compositionally biased region" description="Low complexity" evidence="17">
    <location>
        <begin position="1647"/>
        <end position="1659"/>
    </location>
</feature>
<evidence type="ECO:0000313" key="20">
    <source>
        <dbReference type="EMBL" id="KAJ6257118.1"/>
    </source>
</evidence>
<evidence type="ECO:0000256" key="10">
    <source>
        <dbReference type="ARBA" id="ARBA00022842"/>
    </source>
</evidence>
<dbReference type="GO" id="GO:0000819">
    <property type="term" value="P:sister chromatid segregation"/>
    <property type="evidence" value="ECO:0007669"/>
    <property type="project" value="TreeGrafter"/>
</dbReference>
<keyword evidence="11 15" id="KW-0799">Topoisomerase</keyword>
<keyword evidence="8 16" id="KW-0547">Nucleotide-binding</keyword>
<evidence type="ECO:0000256" key="3">
    <source>
        <dbReference type="ARBA" id="ARBA00001946"/>
    </source>
</evidence>
<evidence type="ECO:0000256" key="8">
    <source>
        <dbReference type="ARBA" id="ARBA00022741"/>
    </source>
</evidence>
<dbReference type="Gene3D" id="3.30.1360.40">
    <property type="match status" value="1"/>
</dbReference>
<evidence type="ECO:0000259" key="19">
    <source>
        <dbReference type="PROSITE" id="PS52040"/>
    </source>
</evidence>
<feature type="region of interest" description="Disordered" evidence="17">
    <location>
        <begin position="1526"/>
        <end position="1748"/>
    </location>
</feature>
<keyword evidence="10" id="KW-0460">Magnesium</keyword>
<accession>A0AAD6IR89</accession>
<sequence length="1748" mass="196085">MLRRNFLAAGRAPHHQPQICGRQLLPLRLVPRRVDDTRLAHTRPLWPPAPALRPPSTTKTTTTGTAGRTKAARITITAAPSTSTLTITAPSILHHIPLHQRDYSDHDHGRYPCEILSLPTRDQRPTIPSVLHKSRRPLFLHPPPFHSRSRPFPRLFELGARCYSSLPPTETSTMDDSIFGLSDESDGYQPAPKKKKAPAKPAQATKKVAGKKRPANEDDDDDGILSGTPPKKVKKTGAPKKAAAGRAPKAGKPLQDLGNLNDDVEAEDADEVPLELIASAGKKKKANGKTASETYQMISPEEHVLKRPDTYVGSIERTSTKMWIHDKDEDRMVYSEISYVPGLYKIFDEIIVNAADNKVRDPNMNTLKVELDRENGVISVYNNGRGIPIEIHEQNKIYIPEMIFGHLLTSSNYDDDQKKVTGGRNGYGAKLCNIFSTEFKVETADKESKKKYKQVWKNNMKICGKPDIKTGGKAEEYTKVTFKPDLEKFGMTEIDDHFEALVRRRVYDIAGCCRDLKVYFNGDQIKIKDFKAFMQLHVDAIQREKRESGVMIELDGKPPAIAYEKVNDRWEIGFAISDGTFQQVSYVNSIATTSGGTHINYVADKIVERLHAEMKKQKSLATLKPNQIKSHFFLFVNCLIENPAFTSQTKEQLTTRPSQFGSKCEISDAFLSKVVKSGIKEALSDTAQTKTDALLKKTDGSRRARIVNSKLVDANKAGTKDGWQCTLILTEGDSAKALAMSGMEVVGRDLFGVFPLRGKMLNVRDAPADQIAKNAEIQNIKQILGLQHKKTYDEKNIKDLRYGHLMIMTDQDHDGSHIKGLLINFLDTQFPSLLKLDGFLLEFITPIVKVYKGPVTKPTKSRAFFTLPEYEDWKETNREKGWQTKYYKGLGTSSSAEAKEYFSDLDRHLKEFHSMKLEERGLIDMVFSKKKVEERKEWLRQFRPGVYLDHTSEKISYDDFINKELILFSMADNIRSIPSVIDGLKPGQRKVLFGCFKRKLTKEVKVQSLAGYVLDHTHYQHGDVSLSQTIIALAQSFVGSNNVNLLEPIGNFGSRLAGGKDAASPRYISTMLSPFARALFPASDDPILEYSYEDGDKIEPSWYAPVLPLILLNGSDGIGTGWSSSIPNYNPEDVAMNIRRLLDDQELEPMQPWYRGFKGRVDRLSPEKYQFSGIINQINDTTVEITELPVRLWTQEFKEKLDDIMKPPEKEGKDKDKKVVKVEKAWIKDYLDYNSDIRVHFIVELDSKSVMDTAMKEGLEARFKLTKTASTTNMVAFDAQGRLTRYETPEDMLKEFYFVRLKLYQARKDYALGELNKQLKRLSNQARFVQMIIKKELVVSNKKRAALITELLSHKFDVISNKKEAEEAGETEPTVEEADDTPGDDSVGDGYNYLLGMPIWSLTKEKVDKLLAECSAKEDEIDALAKRPPKDLWREDLDAFLDEWHKQLKEEQERATRPSALKKSRKVKTTAGKAAAKKLLTGVDDDSDDDFVIKPKKAAKAAPKAKLKQTILPVMKAPVNAAKPKIEDRDRDIFDMSDDDAKNHTPVKRGPARTAAKAPRVIDLSDESSDDGINYDQPTRTAAIVELDSDDGKSYSSFKFQREQTLTISEIEEPAPKPKKGAKGSSATIVAKKLAAEDEPNKKRGRPAGTKNKAAAAKPAKTKATKPTRKIDLSDDESESEPEPERKAAGKVEKDGAESEASAAPRARPGRAAAKTSKYADIFDSTDESPLENEEEGGESDFDDEDDD</sequence>
<dbReference type="InterPro" id="IPR013760">
    <property type="entry name" value="Topo_IIA-like_dom_sf"/>
</dbReference>
<dbReference type="InterPro" id="IPR013506">
    <property type="entry name" value="Topo_IIA_bsu_dom2"/>
</dbReference>
<name>A0AAD6IR89_DREDA</name>
<dbReference type="Gene3D" id="3.30.1490.30">
    <property type="match status" value="1"/>
</dbReference>
<evidence type="ECO:0000256" key="5">
    <source>
        <dbReference type="ARBA" id="ARBA00012895"/>
    </source>
</evidence>
<dbReference type="FunFam" id="3.90.199.10:FF:000002">
    <property type="entry name" value="DNA topoisomerase 2"/>
    <property type="match status" value="1"/>
</dbReference>
<dbReference type="FunFam" id="3.30.230.10:FF:000008">
    <property type="entry name" value="DNA topoisomerase 2"/>
    <property type="match status" value="1"/>
</dbReference>
<dbReference type="PANTHER" id="PTHR10169:SF38">
    <property type="entry name" value="DNA TOPOISOMERASE 2"/>
    <property type="match status" value="1"/>
</dbReference>
<dbReference type="CDD" id="cd03365">
    <property type="entry name" value="TOPRIM_TopoIIA"/>
    <property type="match status" value="1"/>
</dbReference>
<dbReference type="Pfam" id="PF16898">
    <property type="entry name" value="TOPRIM_C"/>
    <property type="match status" value="1"/>
</dbReference>
<feature type="compositionally biased region" description="Polar residues" evidence="17">
    <location>
        <begin position="166"/>
        <end position="175"/>
    </location>
</feature>
<dbReference type="SMART" id="SM00387">
    <property type="entry name" value="HATPase_c"/>
    <property type="match status" value="1"/>
</dbReference>
<dbReference type="GO" id="GO:0005524">
    <property type="term" value="F:ATP binding"/>
    <property type="evidence" value="ECO:0007669"/>
    <property type="project" value="UniProtKB-UniRule"/>
</dbReference>
<feature type="domain" description="Topo IIA-type catalytic" evidence="19">
    <location>
        <begin position="977"/>
        <end position="1437"/>
    </location>
</feature>
<dbReference type="Gene3D" id="3.40.50.670">
    <property type="match status" value="1"/>
</dbReference>
<keyword evidence="13 15" id="KW-0413">Isomerase</keyword>
<dbReference type="EMBL" id="JAQGDS010000011">
    <property type="protein sequence ID" value="KAJ6257118.1"/>
    <property type="molecule type" value="Genomic_DNA"/>
</dbReference>
<evidence type="ECO:0000256" key="6">
    <source>
        <dbReference type="ARBA" id="ARBA00019635"/>
    </source>
</evidence>
<dbReference type="InterPro" id="IPR001241">
    <property type="entry name" value="Topo_IIA"/>
</dbReference>
<evidence type="ECO:0000256" key="11">
    <source>
        <dbReference type="ARBA" id="ARBA00023029"/>
    </source>
</evidence>
<dbReference type="Pfam" id="PF00521">
    <property type="entry name" value="DNA_topoisoIV"/>
    <property type="match status" value="1"/>
</dbReference>
<evidence type="ECO:0000256" key="9">
    <source>
        <dbReference type="ARBA" id="ARBA00022840"/>
    </source>
</evidence>
<dbReference type="Proteomes" id="UP001221413">
    <property type="component" value="Unassembled WGS sequence"/>
</dbReference>
<evidence type="ECO:0000256" key="13">
    <source>
        <dbReference type="ARBA" id="ARBA00023235"/>
    </source>
</evidence>
<comment type="subunit">
    <text evidence="16">Homodimer.</text>
</comment>
<comment type="caution">
    <text evidence="20">The sequence shown here is derived from an EMBL/GenBank/DDBJ whole genome shotgun (WGS) entry which is preliminary data.</text>
</comment>
<comment type="cofactor">
    <cofactor evidence="3">
        <name>Mg(2+)</name>
        <dbReference type="ChEBI" id="CHEBI:18420"/>
    </cofactor>
</comment>
<dbReference type="InterPro" id="IPR034157">
    <property type="entry name" value="TOPRIM_TopoII"/>
</dbReference>
<feature type="compositionally biased region" description="Polar residues" evidence="17">
    <location>
        <begin position="1594"/>
        <end position="1607"/>
    </location>
</feature>
<dbReference type="InterPro" id="IPR036890">
    <property type="entry name" value="HATPase_C_sf"/>
</dbReference>
<gene>
    <name evidence="20" type="ORF">Dda_8003</name>
</gene>
<dbReference type="PROSITE" id="PS50880">
    <property type="entry name" value="TOPRIM"/>
    <property type="match status" value="1"/>
</dbReference>
<dbReference type="Gene3D" id="3.90.199.10">
    <property type="entry name" value="Topoisomerase II, domain 5"/>
    <property type="match status" value="1"/>
</dbReference>
<dbReference type="SUPFAM" id="SSF55874">
    <property type="entry name" value="ATPase domain of HSP90 chaperone/DNA topoisomerase II/histidine kinase"/>
    <property type="match status" value="1"/>
</dbReference>
<feature type="compositionally biased region" description="Low complexity" evidence="17">
    <location>
        <begin position="239"/>
        <end position="253"/>
    </location>
</feature>
<dbReference type="InterPro" id="IPR050634">
    <property type="entry name" value="DNA_Topoisomerase_II"/>
</dbReference>
<dbReference type="PANTHER" id="PTHR10169">
    <property type="entry name" value="DNA TOPOISOMERASE/GYRASE"/>
    <property type="match status" value="1"/>
</dbReference>
<dbReference type="InterPro" id="IPR006171">
    <property type="entry name" value="TOPRIM_dom"/>
</dbReference>
<feature type="region of interest" description="Disordered" evidence="17">
    <location>
        <begin position="1363"/>
        <end position="1387"/>
    </location>
</feature>
<organism evidence="20 21">
    <name type="scientific">Drechslerella dactyloides</name>
    <name type="common">Nematode-trapping fungus</name>
    <name type="synonym">Arthrobotrys dactyloides</name>
    <dbReference type="NCBI Taxonomy" id="74499"/>
    <lineage>
        <taxon>Eukaryota</taxon>
        <taxon>Fungi</taxon>
        <taxon>Dikarya</taxon>
        <taxon>Ascomycota</taxon>
        <taxon>Pezizomycotina</taxon>
        <taxon>Orbiliomycetes</taxon>
        <taxon>Orbiliales</taxon>
        <taxon>Orbiliaceae</taxon>
        <taxon>Drechslerella</taxon>
    </lineage>
</organism>
<dbReference type="CDD" id="cd03481">
    <property type="entry name" value="TopoIIA_Trans_ScTopoIIA"/>
    <property type="match status" value="1"/>
</dbReference>
<dbReference type="FunFam" id="3.30.1490.30:FF:000001">
    <property type="entry name" value="DNA topoisomerase 2"/>
    <property type="match status" value="1"/>
</dbReference>
<dbReference type="GO" id="GO:0000712">
    <property type="term" value="P:resolution of meiotic recombination intermediates"/>
    <property type="evidence" value="ECO:0007669"/>
    <property type="project" value="TreeGrafter"/>
</dbReference>
<feature type="region of interest" description="Disordered" evidence="17">
    <location>
        <begin position="166"/>
        <end position="256"/>
    </location>
</feature>
<dbReference type="Gene3D" id="3.30.230.10">
    <property type="match status" value="1"/>
</dbReference>
<feature type="compositionally biased region" description="Basic and acidic residues" evidence="17">
    <location>
        <begin position="1683"/>
        <end position="1697"/>
    </location>
</feature>
<dbReference type="FunFam" id="3.40.50.670:FF:000001">
    <property type="entry name" value="DNA topoisomerase 2"/>
    <property type="match status" value="2"/>
</dbReference>